<organism evidence="1 2">
    <name type="scientific">Candidatus Sulfobium mesophilum</name>
    <dbReference type="NCBI Taxonomy" id="2016548"/>
    <lineage>
        <taxon>Bacteria</taxon>
        <taxon>Pseudomonadati</taxon>
        <taxon>Nitrospirota</taxon>
        <taxon>Nitrospiria</taxon>
        <taxon>Nitrospirales</taxon>
        <taxon>Nitrospiraceae</taxon>
        <taxon>Candidatus Sulfobium</taxon>
    </lineage>
</organism>
<dbReference type="EMBL" id="OUUY01000098">
    <property type="protein sequence ID" value="SPQ01347.1"/>
    <property type="molecule type" value="Genomic_DNA"/>
</dbReference>
<reference evidence="2" key="1">
    <citation type="submission" date="2018-03" db="EMBL/GenBank/DDBJ databases">
        <authorList>
            <person name="Zecchin S."/>
        </authorList>
    </citation>
    <scope>NUCLEOTIDE SEQUENCE [LARGE SCALE GENOMIC DNA]</scope>
</reference>
<dbReference type="AlphaFoldDB" id="A0A2U3QIW4"/>
<gene>
    <name evidence="1" type="ORF">NBG4_500021</name>
</gene>
<keyword evidence="2" id="KW-1185">Reference proteome</keyword>
<evidence type="ECO:0000313" key="1">
    <source>
        <dbReference type="EMBL" id="SPQ01347.1"/>
    </source>
</evidence>
<accession>A0A2U3QIW4</accession>
<proteinExistence type="predicted"/>
<evidence type="ECO:0000313" key="2">
    <source>
        <dbReference type="Proteomes" id="UP000245125"/>
    </source>
</evidence>
<dbReference type="Proteomes" id="UP000245125">
    <property type="component" value="Unassembled WGS sequence"/>
</dbReference>
<protein>
    <submittedName>
        <fullName evidence="1">Uncharacterized protein</fullName>
    </submittedName>
</protein>
<name>A0A2U3QIW4_9BACT</name>
<sequence length="57" mass="6502">MSMTRKEVIEIVKESNLWPPLTEGEKQEVINHVLTCSQPSMTEMETEDCCGEVYLGQ</sequence>